<evidence type="ECO:0000313" key="2">
    <source>
        <dbReference type="EMBL" id="CAB4147633.1"/>
    </source>
</evidence>
<feature type="compositionally biased region" description="Polar residues" evidence="1">
    <location>
        <begin position="27"/>
        <end position="36"/>
    </location>
</feature>
<reference evidence="2" key="1">
    <citation type="submission" date="2020-04" db="EMBL/GenBank/DDBJ databases">
        <authorList>
            <person name="Chiriac C."/>
            <person name="Salcher M."/>
            <person name="Ghai R."/>
            <person name="Kavagutti S V."/>
        </authorList>
    </citation>
    <scope>NUCLEOTIDE SEQUENCE</scope>
</reference>
<feature type="region of interest" description="Disordered" evidence="1">
    <location>
        <begin position="1"/>
        <end position="88"/>
    </location>
</feature>
<sequence length="328" mass="35489">MSDAAVLDTAAPASSTPSSDGASSAPQSRDFSSESPRNFREALDRWESTASDPLTPRAAADPESSASRPTGPDPAVTDDVTRVSAAPVDPQILSAERAKWEAELGPWAELRNTVDPNDFRESMEQLRAIASDPIGFYESFGQQLRQAGMLSAPQTDAPPLARFELPAADLQTEDGATAYSAERVGQMMHALQAQIDAKIQPLTQESEARQIEAIQAKQMNEARSIVDTARKEWEGFGELEGHVKALMAKDKRYSLEGAYLKVYRESYRPTIRERERASLLEELKRKGEATTARPAGSVSRGGTAAPVKTFKDAILQHGGAAAADRVFG</sequence>
<protein>
    <submittedName>
        <fullName evidence="2">Uncharacterized protein</fullName>
    </submittedName>
</protein>
<feature type="compositionally biased region" description="Basic and acidic residues" evidence="1">
    <location>
        <begin position="37"/>
        <end position="47"/>
    </location>
</feature>
<feature type="compositionally biased region" description="Low complexity" evidence="1">
    <location>
        <begin position="8"/>
        <end position="26"/>
    </location>
</feature>
<proteinExistence type="predicted"/>
<name>A0A6J5MR24_9CAUD</name>
<dbReference type="EMBL" id="LR796479">
    <property type="protein sequence ID" value="CAB4147633.1"/>
    <property type="molecule type" value="Genomic_DNA"/>
</dbReference>
<gene>
    <name evidence="2" type="ORF">UFOVP509_39</name>
</gene>
<accession>A0A6J5MR24</accession>
<evidence type="ECO:0000256" key="1">
    <source>
        <dbReference type="SAM" id="MobiDB-lite"/>
    </source>
</evidence>
<organism evidence="2">
    <name type="scientific">uncultured Caudovirales phage</name>
    <dbReference type="NCBI Taxonomy" id="2100421"/>
    <lineage>
        <taxon>Viruses</taxon>
        <taxon>Duplodnaviria</taxon>
        <taxon>Heunggongvirae</taxon>
        <taxon>Uroviricota</taxon>
        <taxon>Caudoviricetes</taxon>
        <taxon>Peduoviridae</taxon>
        <taxon>Maltschvirus</taxon>
        <taxon>Maltschvirus maltsch</taxon>
    </lineage>
</organism>